<accession>A0A5C6UI39</accession>
<dbReference type="RefSeq" id="WP_147083013.1">
    <property type="nucleotide sequence ID" value="NZ_VOQR01000001.1"/>
</dbReference>
<organism evidence="2 3">
    <name type="scientific">Sphingomonas ginsenosidivorax</name>
    <dbReference type="NCBI Taxonomy" id="862135"/>
    <lineage>
        <taxon>Bacteria</taxon>
        <taxon>Pseudomonadati</taxon>
        <taxon>Pseudomonadota</taxon>
        <taxon>Alphaproteobacteria</taxon>
        <taxon>Sphingomonadales</taxon>
        <taxon>Sphingomonadaceae</taxon>
        <taxon>Sphingomonas</taxon>
    </lineage>
</organism>
<keyword evidence="3" id="KW-1185">Reference proteome</keyword>
<evidence type="ECO:0000259" key="1">
    <source>
        <dbReference type="Pfam" id="PF13462"/>
    </source>
</evidence>
<dbReference type="SUPFAM" id="SSF52833">
    <property type="entry name" value="Thioredoxin-like"/>
    <property type="match status" value="1"/>
</dbReference>
<dbReference type="Gene3D" id="1.10.40.110">
    <property type="match status" value="1"/>
</dbReference>
<dbReference type="Proteomes" id="UP000321250">
    <property type="component" value="Unassembled WGS sequence"/>
</dbReference>
<dbReference type="OrthoDB" id="8478320at2"/>
<dbReference type="AlphaFoldDB" id="A0A5C6UI39"/>
<reference evidence="2 3" key="1">
    <citation type="journal article" date="2013" name="Antonie Van Leeuwenhoek">
        <title>Sphingomonas ginsenosidivorax sp. nov., with the ability to transform ginsenosides.</title>
        <authorList>
            <person name="Jin X.F."/>
            <person name="Kim J.K."/>
            <person name="Liu Q.M."/>
            <person name="Kang M.S."/>
            <person name="He D."/>
            <person name="Jin F.X."/>
            <person name="Kim S.C."/>
            <person name="Im W.T."/>
        </authorList>
    </citation>
    <scope>NUCLEOTIDE SEQUENCE [LARGE SCALE GENOMIC DNA]</scope>
    <source>
        <strain evidence="2 3">KHI67</strain>
    </source>
</reference>
<dbReference type="Gene3D" id="3.40.30.10">
    <property type="entry name" value="Glutaredoxin"/>
    <property type="match status" value="1"/>
</dbReference>
<dbReference type="InterPro" id="IPR012336">
    <property type="entry name" value="Thioredoxin-like_fold"/>
</dbReference>
<comment type="caution">
    <text evidence="2">The sequence shown here is derived from an EMBL/GenBank/DDBJ whole genome shotgun (WGS) entry which is preliminary data.</text>
</comment>
<gene>
    <name evidence="2" type="ORF">FSB78_12850</name>
</gene>
<evidence type="ECO:0000313" key="3">
    <source>
        <dbReference type="Proteomes" id="UP000321250"/>
    </source>
</evidence>
<evidence type="ECO:0000313" key="2">
    <source>
        <dbReference type="EMBL" id="TXC71735.1"/>
    </source>
</evidence>
<dbReference type="EMBL" id="VOQR01000001">
    <property type="protein sequence ID" value="TXC71735.1"/>
    <property type="molecule type" value="Genomic_DNA"/>
</dbReference>
<dbReference type="InterPro" id="IPR036249">
    <property type="entry name" value="Thioredoxin-like_sf"/>
</dbReference>
<name>A0A5C6UI39_9SPHN</name>
<feature type="domain" description="Thioredoxin-like fold" evidence="1">
    <location>
        <begin position="34"/>
        <end position="214"/>
    </location>
</feature>
<protein>
    <recommendedName>
        <fullName evidence="1">Thioredoxin-like fold domain-containing protein</fullName>
    </recommendedName>
</protein>
<proteinExistence type="predicted"/>
<sequence>MRLLLALVSVVLLTGAAPRRDWNAVATKTPAGAYVIGNPAARVKLVEYASYTCSHCAAFSGDSEAVLHKQMIASGSTSLEIRHFIRDKLDLAAAVLARCTGPKGFAGTTAAIFAAQPSWLQRGIDFQQANGARIGLYPTQAQLRANADGAGLTALVKARGLSDAAIGACFADQAEIDRIVALTANAPSEIDSTPTFYVNGKRAPHAAWKQLEPALRAAGAR</sequence>
<dbReference type="Pfam" id="PF13462">
    <property type="entry name" value="Thioredoxin_4"/>
    <property type="match status" value="1"/>
</dbReference>